<dbReference type="AlphaFoldDB" id="A0A4Y2NEK8"/>
<comment type="caution">
    <text evidence="1">The sequence shown here is derived from an EMBL/GenBank/DDBJ whole genome shotgun (WGS) entry which is preliminary data.</text>
</comment>
<evidence type="ECO:0008006" key="3">
    <source>
        <dbReference type="Google" id="ProtNLM"/>
    </source>
</evidence>
<evidence type="ECO:0000313" key="2">
    <source>
        <dbReference type="Proteomes" id="UP000499080"/>
    </source>
</evidence>
<name>A0A4Y2NEK8_ARAVE</name>
<keyword evidence="2" id="KW-1185">Reference proteome</keyword>
<reference evidence="1 2" key="1">
    <citation type="journal article" date="2019" name="Sci. Rep.">
        <title>Orb-weaving spider Araneus ventricosus genome elucidates the spidroin gene catalogue.</title>
        <authorList>
            <person name="Kono N."/>
            <person name="Nakamura H."/>
            <person name="Ohtoshi R."/>
            <person name="Moran D.A.P."/>
            <person name="Shinohara A."/>
            <person name="Yoshida Y."/>
            <person name="Fujiwara M."/>
            <person name="Mori M."/>
            <person name="Tomita M."/>
            <person name="Arakawa K."/>
        </authorList>
    </citation>
    <scope>NUCLEOTIDE SEQUENCE [LARGE SCALE GENOMIC DNA]</scope>
</reference>
<gene>
    <name evidence="1" type="ORF">AVEN_110883_1</name>
</gene>
<proteinExistence type="predicted"/>
<organism evidence="1 2">
    <name type="scientific">Araneus ventricosus</name>
    <name type="common">Orbweaver spider</name>
    <name type="synonym">Epeira ventricosa</name>
    <dbReference type="NCBI Taxonomy" id="182803"/>
    <lineage>
        <taxon>Eukaryota</taxon>
        <taxon>Metazoa</taxon>
        <taxon>Ecdysozoa</taxon>
        <taxon>Arthropoda</taxon>
        <taxon>Chelicerata</taxon>
        <taxon>Arachnida</taxon>
        <taxon>Araneae</taxon>
        <taxon>Araneomorphae</taxon>
        <taxon>Entelegynae</taxon>
        <taxon>Araneoidea</taxon>
        <taxon>Araneidae</taxon>
        <taxon>Araneus</taxon>
    </lineage>
</organism>
<sequence length="102" mass="11501">MIIKFKDTGELCVLQGRGRKRLSNETAEEVFLAMAERASGSQYSSKSARAVSRDSSLPLSTVRNIPRSILEWYPYKIHIVQALKPADSDKRTQFSRISSLPE</sequence>
<evidence type="ECO:0000313" key="1">
    <source>
        <dbReference type="EMBL" id="GBN37204.1"/>
    </source>
</evidence>
<protein>
    <recommendedName>
        <fullName evidence="3">DUF4817 domain-containing protein</fullName>
    </recommendedName>
</protein>
<accession>A0A4Y2NEK8</accession>
<dbReference type="EMBL" id="BGPR01008977">
    <property type="protein sequence ID" value="GBN37204.1"/>
    <property type="molecule type" value="Genomic_DNA"/>
</dbReference>
<dbReference type="Proteomes" id="UP000499080">
    <property type="component" value="Unassembled WGS sequence"/>
</dbReference>